<dbReference type="PANTHER" id="PTHR12526:SF608">
    <property type="entry name" value="PELF"/>
    <property type="match status" value="1"/>
</dbReference>
<dbReference type="InterPro" id="IPR022622">
    <property type="entry name" value="DUF3492"/>
</dbReference>
<evidence type="ECO:0000313" key="2">
    <source>
        <dbReference type="EMBL" id="SFV53525.1"/>
    </source>
</evidence>
<gene>
    <name evidence="3" type="ORF">MNB_SM-3-248</name>
    <name evidence="2" type="ORF">MNB_SM-7-933</name>
</gene>
<dbReference type="EMBL" id="FPHP01000022">
    <property type="protein sequence ID" value="SFV75201.1"/>
    <property type="molecule type" value="Genomic_DNA"/>
</dbReference>
<dbReference type="EMBL" id="FPHB01000022">
    <property type="protein sequence ID" value="SFV53525.1"/>
    <property type="molecule type" value="Genomic_DNA"/>
</dbReference>
<dbReference type="Gene3D" id="3.40.50.2000">
    <property type="entry name" value="Glycogen Phosphorylase B"/>
    <property type="match status" value="2"/>
</dbReference>
<evidence type="ECO:0000259" key="1">
    <source>
        <dbReference type="Pfam" id="PF11997"/>
    </source>
</evidence>
<organism evidence="2">
    <name type="scientific">hydrothermal vent metagenome</name>
    <dbReference type="NCBI Taxonomy" id="652676"/>
    <lineage>
        <taxon>unclassified sequences</taxon>
        <taxon>metagenomes</taxon>
        <taxon>ecological metagenomes</taxon>
    </lineage>
</organism>
<dbReference type="PANTHER" id="PTHR12526">
    <property type="entry name" value="GLYCOSYLTRANSFERASE"/>
    <property type="match status" value="1"/>
</dbReference>
<dbReference type="Pfam" id="PF13692">
    <property type="entry name" value="Glyco_trans_1_4"/>
    <property type="match status" value="1"/>
</dbReference>
<name>A0A1W1BJ64_9ZZZZ</name>
<dbReference type="Pfam" id="PF11997">
    <property type="entry name" value="DUF3492"/>
    <property type="match status" value="1"/>
</dbReference>
<dbReference type="NCBIfam" id="NF038011">
    <property type="entry name" value="PelF"/>
    <property type="match status" value="2"/>
</dbReference>
<reference evidence="2" key="1">
    <citation type="submission" date="2016-10" db="EMBL/GenBank/DDBJ databases">
        <authorList>
            <person name="de Groot N.N."/>
        </authorList>
    </citation>
    <scope>NUCLEOTIDE SEQUENCE</scope>
</reference>
<dbReference type="SUPFAM" id="SSF53756">
    <property type="entry name" value="UDP-Glycosyltransferase/glycogen phosphorylase"/>
    <property type="match status" value="1"/>
</dbReference>
<dbReference type="AlphaFoldDB" id="A0A1W1BJ64"/>
<proteinExistence type="predicted"/>
<sequence length="570" mass="65438">MTEAEFPKSEQVDIMLFSEGTYPYVKGGVSSWILQLIKGVPEYTFGVVFVGASEYVDGKKMEVGYEIPKNLIHLEVHYMFDSDEKTKGKRIPGSKEGLESIKKLYQSFQEGARDIPERLKNIDFYSKEVTFDDFLHSERSWNFIAQTYEKNCPDIPFVDYFWALRNMHKPIWILADIVKNMPKAKMLHSPSTGYAGFMAALASYTRNTPFILTEHGIYTRERKIDMLSADWIEFQRPKLLQAPEEYNYIKKMWVDFFDKFGVFCYNRANHILSLFAGARRIQIAYGADETRTMVIPNGVDVDGLKATMQYRNDPPKKIITLIGRVVPIKDIKTFIRAIKITKEHIPDVEGWLVGPVDEDEEYVKECQQMAISLGLKKEAQKFVNGNHTEIPHDELEKHPDTLKLFGFSNIKEILPKSALQALSSISEGMPLVILEGFAAGVPCVATDVGSCRDLIEGGVNDDDIALGHAGAICGIADPEALAQQYIRFLTYENGEWEKAQKIALERVEMFYRQEMFLKDYKELYDEACDLSWEELQERIVPYYNPKNMVAPKSMIKRFPIKKFVVKEKKE</sequence>
<dbReference type="InterPro" id="IPR047691">
    <property type="entry name" value="PelF-like"/>
</dbReference>
<feature type="domain" description="DUF3492" evidence="1">
    <location>
        <begin position="13"/>
        <end position="289"/>
    </location>
</feature>
<protein>
    <submittedName>
        <fullName evidence="2">Extracellular matrix protein PelF, glycosyltransferase, group 1</fullName>
    </submittedName>
</protein>
<keyword evidence="2" id="KW-0808">Transferase</keyword>
<accession>A0A1W1BJ64</accession>
<dbReference type="GO" id="GO:0016740">
    <property type="term" value="F:transferase activity"/>
    <property type="evidence" value="ECO:0007669"/>
    <property type="project" value="UniProtKB-KW"/>
</dbReference>
<evidence type="ECO:0000313" key="3">
    <source>
        <dbReference type="EMBL" id="SFV75201.1"/>
    </source>
</evidence>